<dbReference type="EMBL" id="JAOPHQ010006075">
    <property type="protein sequence ID" value="KAK0132875.1"/>
    <property type="molecule type" value="Genomic_DNA"/>
</dbReference>
<dbReference type="PROSITE" id="PS52031">
    <property type="entry name" value="GG_LECTIN"/>
    <property type="match status" value="1"/>
</dbReference>
<keyword evidence="6" id="KW-1015">Disulfide bond</keyword>
<comment type="subcellular location">
    <subcellularLocation>
        <location evidence="1">Secreted</location>
    </subcellularLocation>
</comment>
<proteinExistence type="inferred from homology"/>
<dbReference type="AlphaFoldDB" id="A0AA47NPP3"/>
<dbReference type="GO" id="GO:0005576">
    <property type="term" value="C:extracellular region"/>
    <property type="evidence" value="ECO:0007669"/>
    <property type="project" value="UniProtKB-SubCell"/>
</dbReference>
<comment type="similarity">
    <text evidence="2">Belongs to the FAM3 family.</text>
</comment>
<evidence type="ECO:0000256" key="4">
    <source>
        <dbReference type="ARBA" id="ARBA00022729"/>
    </source>
</evidence>
<dbReference type="GO" id="GO:0030246">
    <property type="term" value="F:carbohydrate binding"/>
    <property type="evidence" value="ECO:0007669"/>
    <property type="project" value="UniProtKB-UniRule"/>
</dbReference>
<name>A0AA47NPP3_MERPO</name>
<evidence type="ECO:0000256" key="7">
    <source>
        <dbReference type="PROSITE-ProRule" id="PRU01375"/>
    </source>
</evidence>
<evidence type="ECO:0000313" key="10">
    <source>
        <dbReference type="Proteomes" id="UP001174136"/>
    </source>
</evidence>
<evidence type="ECO:0000259" key="8">
    <source>
        <dbReference type="Pfam" id="PF15711"/>
    </source>
</evidence>
<keyword evidence="5 7" id="KW-0430">Lectin</keyword>
<evidence type="ECO:0000256" key="2">
    <source>
        <dbReference type="ARBA" id="ARBA00010905"/>
    </source>
</evidence>
<evidence type="ECO:0000256" key="3">
    <source>
        <dbReference type="ARBA" id="ARBA00022525"/>
    </source>
</evidence>
<feature type="domain" description="ILEI/PANDER" evidence="8">
    <location>
        <begin position="2"/>
        <end position="76"/>
    </location>
</feature>
<dbReference type="Proteomes" id="UP001174136">
    <property type="component" value="Unassembled WGS sequence"/>
</dbReference>
<dbReference type="Pfam" id="PF15711">
    <property type="entry name" value="ILEI"/>
    <property type="match status" value="1"/>
</dbReference>
<evidence type="ECO:0000256" key="1">
    <source>
        <dbReference type="ARBA" id="ARBA00004613"/>
    </source>
</evidence>
<dbReference type="InterPro" id="IPR039220">
    <property type="entry name" value="FAM3"/>
</dbReference>
<reference evidence="9" key="1">
    <citation type="journal article" date="2023" name="Front. Mar. Sci.">
        <title>A new Merluccius polli reference genome to investigate the effects of global change in West African waters.</title>
        <authorList>
            <person name="Mateo J.L."/>
            <person name="Blanco-Fernandez C."/>
            <person name="Garcia-Vazquez E."/>
            <person name="Machado-Schiaffino G."/>
        </authorList>
    </citation>
    <scope>NUCLEOTIDE SEQUENCE</scope>
    <source>
        <strain evidence="9">C29</strain>
        <tissue evidence="9">Fin</tissue>
    </source>
</reference>
<comment type="caution">
    <text evidence="9">The sequence shown here is derived from an EMBL/GenBank/DDBJ whole genome shotgun (WGS) entry which is preliminary data.</text>
</comment>
<evidence type="ECO:0000256" key="5">
    <source>
        <dbReference type="ARBA" id="ARBA00022734"/>
    </source>
</evidence>
<organism evidence="9 10">
    <name type="scientific">Merluccius polli</name>
    <name type="common">Benguela hake</name>
    <name type="synonym">Merluccius cadenati</name>
    <dbReference type="NCBI Taxonomy" id="89951"/>
    <lineage>
        <taxon>Eukaryota</taxon>
        <taxon>Metazoa</taxon>
        <taxon>Chordata</taxon>
        <taxon>Craniata</taxon>
        <taxon>Vertebrata</taxon>
        <taxon>Euteleostomi</taxon>
        <taxon>Actinopterygii</taxon>
        <taxon>Neopterygii</taxon>
        <taxon>Teleostei</taxon>
        <taxon>Neoteleostei</taxon>
        <taxon>Acanthomorphata</taxon>
        <taxon>Zeiogadaria</taxon>
        <taxon>Gadariae</taxon>
        <taxon>Gadiformes</taxon>
        <taxon>Gadoidei</taxon>
        <taxon>Merlucciidae</taxon>
        <taxon>Merluccius</taxon>
    </lineage>
</organism>
<sequence length="113" mass="12884">MVIHAKAFNMWSGKVEPLIEFLQALEKGNIVLMATYDEPSTRLTDEARKLIAELGSTAIKSLGYRDNWVFVGGKGDVMKSTFEKHIKSNRETNKYEGWPEMLQLEGCVPQYQE</sequence>
<keyword evidence="10" id="KW-1185">Reference proteome</keyword>
<keyword evidence="4" id="KW-0732">Signal</keyword>
<gene>
    <name evidence="9" type="primary">Fam3c</name>
    <name evidence="9" type="ORF">N1851_032010</name>
</gene>
<evidence type="ECO:0000256" key="6">
    <source>
        <dbReference type="ARBA" id="ARBA00023157"/>
    </source>
</evidence>
<accession>A0AA47NPP3</accession>
<evidence type="ECO:0000313" key="9">
    <source>
        <dbReference type="EMBL" id="KAK0132875.1"/>
    </source>
</evidence>
<protein>
    <submittedName>
        <fullName evidence="9">Protein FAM3C</fullName>
    </submittedName>
</protein>
<dbReference type="InterPro" id="IPR039477">
    <property type="entry name" value="ILEI/PANDER_dom"/>
</dbReference>
<keyword evidence="3" id="KW-0964">Secreted</keyword>
<dbReference type="PANTHER" id="PTHR14592">
    <property type="entry name" value="UNCHARACTERIZED FAM3"/>
    <property type="match status" value="1"/>
</dbReference>